<dbReference type="EMBL" id="JAOYFB010000005">
    <property type="protein sequence ID" value="KAK4015468.1"/>
    <property type="molecule type" value="Genomic_DNA"/>
</dbReference>
<evidence type="ECO:0000313" key="1">
    <source>
        <dbReference type="EMBL" id="KAK4015468.1"/>
    </source>
</evidence>
<name>A0ABQ9ZRB7_9CRUS</name>
<reference evidence="1 2" key="1">
    <citation type="journal article" date="2023" name="Nucleic Acids Res.">
        <title>The hologenome of Daphnia magna reveals possible DNA methylation and microbiome-mediated evolution of the host genome.</title>
        <authorList>
            <person name="Chaturvedi A."/>
            <person name="Li X."/>
            <person name="Dhandapani V."/>
            <person name="Marshall H."/>
            <person name="Kissane S."/>
            <person name="Cuenca-Cambronero M."/>
            <person name="Asole G."/>
            <person name="Calvet F."/>
            <person name="Ruiz-Romero M."/>
            <person name="Marangio P."/>
            <person name="Guigo R."/>
            <person name="Rago D."/>
            <person name="Mirbahai L."/>
            <person name="Eastwood N."/>
            <person name="Colbourne J.K."/>
            <person name="Zhou J."/>
            <person name="Mallon E."/>
            <person name="Orsini L."/>
        </authorList>
    </citation>
    <scope>NUCLEOTIDE SEQUENCE [LARGE SCALE GENOMIC DNA]</scope>
    <source>
        <strain evidence="1">LRV0_1</strain>
    </source>
</reference>
<sequence length="82" mass="8814">MAQSSNLSFALYRSIQNWLKGSYSVSQQAGVLEVVAQMSPMHLVNREQSLKVTLAPHLAATTPGSEVPAPNSITCFPTNPTL</sequence>
<evidence type="ECO:0000313" key="2">
    <source>
        <dbReference type="Proteomes" id="UP001234178"/>
    </source>
</evidence>
<dbReference type="Proteomes" id="UP001234178">
    <property type="component" value="Unassembled WGS sequence"/>
</dbReference>
<organism evidence="1 2">
    <name type="scientific">Daphnia magna</name>
    <dbReference type="NCBI Taxonomy" id="35525"/>
    <lineage>
        <taxon>Eukaryota</taxon>
        <taxon>Metazoa</taxon>
        <taxon>Ecdysozoa</taxon>
        <taxon>Arthropoda</taxon>
        <taxon>Crustacea</taxon>
        <taxon>Branchiopoda</taxon>
        <taxon>Diplostraca</taxon>
        <taxon>Cladocera</taxon>
        <taxon>Anomopoda</taxon>
        <taxon>Daphniidae</taxon>
        <taxon>Daphnia</taxon>
    </lineage>
</organism>
<gene>
    <name evidence="1" type="ORF">OUZ56_030447</name>
</gene>
<proteinExistence type="predicted"/>
<comment type="caution">
    <text evidence="1">The sequence shown here is derived from an EMBL/GenBank/DDBJ whole genome shotgun (WGS) entry which is preliminary data.</text>
</comment>
<keyword evidence="2" id="KW-1185">Reference proteome</keyword>
<protein>
    <submittedName>
        <fullName evidence="1">Uncharacterized protein</fullName>
    </submittedName>
</protein>
<accession>A0ABQ9ZRB7</accession>